<keyword evidence="1" id="KW-0732">Signal</keyword>
<feature type="chain" id="PRO_5020741935" evidence="1">
    <location>
        <begin position="20"/>
        <end position="175"/>
    </location>
</feature>
<dbReference type="AlphaFoldDB" id="A0A4P7PVJ9"/>
<sequence>MKTIILGAAALLLSLNIQAQNQNKKTETVITTTTVKDDKGEHKVVKKEEIKEVQNIELKDVPSGTLNTDIQPTPTQATVTTKVSVDGDVKIVDVDHSAYYSYNGERYHVLADKSGYKVTSPNAISLLRRTSNNNYIYKNKDKFSVGHFDANGNLVLETYDEKTDKITVEVFNLQK</sequence>
<organism evidence="2 3">
    <name type="scientific">Flavobacterium sangjuense</name>
    <dbReference type="NCBI Taxonomy" id="2518177"/>
    <lineage>
        <taxon>Bacteria</taxon>
        <taxon>Pseudomonadati</taxon>
        <taxon>Bacteroidota</taxon>
        <taxon>Flavobacteriia</taxon>
        <taxon>Flavobacteriales</taxon>
        <taxon>Flavobacteriaceae</taxon>
        <taxon>Flavobacterium</taxon>
    </lineage>
</organism>
<accession>A0A4P7PVJ9</accession>
<protein>
    <submittedName>
        <fullName evidence="2">Uncharacterized protein</fullName>
    </submittedName>
</protein>
<feature type="signal peptide" evidence="1">
    <location>
        <begin position="1"/>
        <end position="19"/>
    </location>
</feature>
<dbReference type="KEGG" id="fsn:GS03_01817"/>
<evidence type="ECO:0000256" key="1">
    <source>
        <dbReference type="SAM" id="SignalP"/>
    </source>
</evidence>
<proteinExistence type="predicted"/>
<reference evidence="2 3" key="1">
    <citation type="submission" date="2019-04" db="EMBL/GenBank/DDBJ databases">
        <title>Flavobacterium sp. GS03.</title>
        <authorList>
            <person name="Kim H."/>
        </authorList>
    </citation>
    <scope>NUCLEOTIDE SEQUENCE [LARGE SCALE GENOMIC DNA]</scope>
    <source>
        <strain evidence="2 3">GS03</strain>
    </source>
</reference>
<dbReference type="EMBL" id="CP038810">
    <property type="protein sequence ID" value="QBZ98312.1"/>
    <property type="molecule type" value="Genomic_DNA"/>
</dbReference>
<keyword evidence="3" id="KW-1185">Reference proteome</keyword>
<gene>
    <name evidence="2" type="ORF">GS03_01817</name>
</gene>
<dbReference type="Proteomes" id="UP000296862">
    <property type="component" value="Chromosome"/>
</dbReference>
<dbReference type="OrthoDB" id="1144137at2"/>
<dbReference type="RefSeq" id="WP_136152215.1">
    <property type="nucleotide sequence ID" value="NZ_CP038810.1"/>
</dbReference>
<evidence type="ECO:0000313" key="2">
    <source>
        <dbReference type="EMBL" id="QBZ98312.1"/>
    </source>
</evidence>
<evidence type="ECO:0000313" key="3">
    <source>
        <dbReference type="Proteomes" id="UP000296862"/>
    </source>
</evidence>
<name>A0A4P7PVJ9_9FLAO</name>